<evidence type="ECO:0000313" key="1">
    <source>
        <dbReference type="EMBL" id="NBN78868.1"/>
    </source>
</evidence>
<dbReference type="Proteomes" id="UP000586722">
    <property type="component" value="Unassembled WGS sequence"/>
</dbReference>
<proteinExistence type="predicted"/>
<comment type="caution">
    <text evidence="1">The sequence shown here is derived from an EMBL/GenBank/DDBJ whole genome shotgun (WGS) entry which is preliminary data.</text>
</comment>
<name>A0A7X5F363_9HYPH</name>
<accession>A0A7X5F363</accession>
<organism evidence="1 2">
    <name type="scientific">Pannonibacter tanglangensis</name>
    <dbReference type="NCBI Taxonomy" id="2750084"/>
    <lineage>
        <taxon>Bacteria</taxon>
        <taxon>Pseudomonadati</taxon>
        <taxon>Pseudomonadota</taxon>
        <taxon>Alphaproteobacteria</taxon>
        <taxon>Hyphomicrobiales</taxon>
        <taxon>Stappiaceae</taxon>
        <taxon>Pannonibacter</taxon>
    </lineage>
</organism>
<reference evidence="2" key="1">
    <citation type="submission" date="2020-01" db="EMBL/GenBank/DDBJ databases">
        <authorList>
            <person name="Fang Y."/>
            <person name="Sun R."/>
            <person name="Nie L."/>
            <person name="He J."/>
            <person name="Hao L."/>
            <person name="Wang L."/>
            <person name="Su S."/>
            <person name="Lv E."/>
            <person name="Zhang Z."/>
            <person name="Xie R."/>
            <person name="Liu H."/>
        </authorList>
    </citation>
    <scope>NUCLEOTIDE SEQUENCE [LARGE SCALE GENOMIC DNA]</scope>
    <source>
        <strain evidence="2">XCT-53</strain>
    </source>
</reference>
<protein>
    <submittedName>
        <fullName evidence="1">Citrate synthase</fullName>
    </submittedName>
</protein>
<dbReference type="AlphaFoldDB" id="A0A7X5F363"/>
<keyword evidence="2" id="KW-1185">Reference proteome</keyword>
<evidence type="ECO:0000313" key="2">
    <source>
        <dbReference type="Proteomes" id="UP000586722"/>
    </source>
</evidence>
<dbReference type="EMBL" id="JAABLQ010000001">
    <property type="protein sequence ID" value="NBN78868.1"/>
    <property type="molecule type" value="Genomic_DNA"/>
</dbReference>
<gene>
    <name evidence="1" type="ORF">GWI72_11375</name>
</gene>
<sequence length="57" mass="6608">MAGRRYVHAYDAATGRSRGWHETVDQAVNVRQVRPELNNGSKTYYQFDRNGNYTGSW</sequence>